<dbReference type="InterPro" id="IPR036938">
    <property type="entry name" value="PAP2/HPO_sf"/>
</dbReference>
<dbReference type="SUPFAM" id="SSF48317">
    <property type="entry name" value="Acid phosphatase/Vanadium-dependent haloperoxidase"/>
    <property type="match status" value="1"/>
</dbReference>
<dbReference type="AlphaFoldDB" id="A0A382BD47"/>
<name>A0A382BD47_9ZZZZ</name>
<keyword evidence="1" id="KW-0472">Membrane</keyword>
<dbReference type="SMART" id="SM00014">
    <property type="entry name" value="acidPPc"/>
    <property type="match status" value="1"/>
</dbReference>
<dbReference type="Gene3D" id="1.20.144.10">
    <property type="entry name" value="Phosphatidic acid phosphatase type 2/haloperoxidase"/>
    <property type="match status" value="1"/>
</dbReference>
<evidence type="ECO:0000313" key="3">
    <source>
        <dbReference type="EMBL" id="SVB11716.1"/>
    </source>
</evidence>
<sequence>MILDNLLFIAKISPIFYFSIPIITYLYNSNKNHTVFLKGFIFSEILNKSLKYFLKMPRPKNAGNCSIINKLKLFDLKSYGMPSGHSQCAWYSGIYYSLLIYFDTNYNKFTKIICISGLLISSAFVSYSRVHIYCHTLFQVLYGGILGGIIGILTYNKKNTITSI</sequence>
<accession>A0A382BD47</accession>
<feature type="transmembrane region" description="Helical" evidence="1">
    <location>
        <begin position="112"/>
        <end position="130"/>
    </location>
</feature>
<evidence type="ECO:0000259" key="2">
    <source>
        <dbReference type="SMART" id="SM00014"/>
    </source>
</evidence>
<keyword evidence="1" id="KW-1133">Transmembrane helix</keyword>
<feature type="domain" description="Phosphatidic acid phosphatase type 2/haloperoxidase" evidence="2">
    <location>
        <begin position="35"/>
        <end position="155"/>
    </location>
</feature>
<keyword evidence="1" id="KW-0812">Transmembrane</keyword>
<protein>
    <recommendedName>
        <fullName evidence="2">Phosphatidic acid phosphatase type 2/haloperoxidase domain-containing protein</fullName>
    </recommendedName>
</protein>
<evidence type="ECO:0000256" key="1">
    <source>
        <dbReference type="SAM" id="Phobius"/>
    </source>
</evidence>
<dbReference type="Pfam" id="PF01569">
    <property type="entry name" value="PAP2"/>
    <property type="match status" value="1"/>
</dbReference>
<gene>
    <name evidence="3" type="ORF">METZ01_LOCUS164570</name>
</gene>
<dbReference type="PANTHER" id="PTHR14969:SF13">
    <property type="entry name" value="AT30094P"/>
    <property type="match status" value="1"/>
</dbReference>
<dbReference type="PANTHER" id="PTHR14969">
    <property type="entry name" value="SPHINGOSINE-1-PHOSPHATE PHOSPHOHYDROLASE"/>
    <property type="match status" value="1"/>
</dbReference>
<reference evidence="3" key="1">
    <citation type="submission" date="2018-05" db="EMBL/GenBank/DDBJ databases">
        <authorList>
            <person name="Lanie J.A."/>
            <person name="Ng W.-L."/>
            <person name="Kazmierczak K.M."/>
            <person name="Andrzejewski T.M."/>
            <person name="Davidsen T.M."/>
            <person name="Wayne K.J."/>
            <person name="Tettelin H."/>
            <person name="Glass J.I."/>
            <person name="Rusch D."/>
            <person name="Podicherti R."/>
            <person name="Tsui H.-C.T."/>
            <person name="Winkler M.E."/>
        </authorList>
    </citation>
    <scope>NUCLEOTIDE SEQUENCE</scope>
</reference>
<dbReference type="InterPro" id="IPR000326">
    <property type="entry name" value="PAP2/HPO"/>
</dbReference>
<organism evidence="3">
    <name type="scientific">marine metagenome</name>
    <dbReference type="NCBI Taxonomy" id="408172"/>
    <lineage>
        <taxon>unclassified sequences</taxon>
        <taxon>metagenomes</taxon>
        <taxon>ecological metagenomes</taxon>
    </lineage>
</organism>
<dbReference type="GO" id="GO:0042392">
    <property type="term" value="F:sphingosine-1-phosphate phosphatase activity"/>
    <property type="evidence" value="ECO:0007669"/>
    <property type="project" value="TreeGrafter"/>
</dbReference>
<feature type="transmembrane region" description="Helical" evidence="1">
    <location>
        <begin position="136"/>
        <end position="155"/>
    </location>
</feature>
<feature type="transmembrane region" description="Helical" evidence="1">
    <location>
        <begin position="6"/>
        <end position="27"/>
    </location>
</feature>
<dbReference type="EMBL" id="UINC01029274">
    <property type="protein sequence ID" value="SVB11716.1"/>
    <property type="molecule type" value="Genomic_DNA"/>
</dbReference>
<proteinExistence type="predicted"/>